<dbReference type="AlphaFoldDB" id="A0A0N5DB77"/>
<reference evidence="3 4" key="2">
    <citation type="submission" date="2018-11" db="EMBL/GenBank/DDBJ databases">
        <authorList>
            <consortium name="Pathogen Informatics"/>
        </authorList>
    </citation>
    <scope>NUCLEOTIDE SEQUENCE [LARGE SCALE GENOMIC DNA]</scope>
</reference>
<proteinExistence type="predicted"/>
<dbReference type="WBParaSite" id="TCLT_0001043901-mRNA-1">
    <property type="protein sequence ID" value="TCLT_0001043901-mRNA-1"/>
    <property type="gene ID" value="TCLT_0001043901"/>
</dbReference>
<protein>
    <submittedName>
        <fullName evidence="3 5">Uncharacterized protein</fullName>
    </submittedName>
</protein>
<evidence type="ECO:0000313" key="3">
    <source>
        <dbReference type="EMBL" id="VDN08118.1"/>
    </source>
</evidence>
<feature type="region of interest" description="Disordered" evidence="1">
    <location>
        <begin position="1"/>
        <end position="23"/>
    </location>
</feature>
<evidence type="ECO:0000313" key="4">
    <source>
        <dbReference type="Proteomes" id="UP000276776"/>
    </source>
</evidence>
<feature type="transmembrane region" description="Helical" evidence="2">
    <location>
        <begin position="31"/>
        <end position="47"/>
    </location>
</feature>
<keyword evidence="2" id="KW-1133">Transmembrane helix</keyword>
<keyword evidence="4" id="KW-1185">Reference proteome</keyword>
<evidence type="ECO:0000313" key="5">
    <source>
        <dbReference type="WBParaSite" id="TCLT_0001043901-mRNA-1"/>
    </source>
</evidence>
<dbReference type="EMBL" id="UYYF01005104">
    <property type="protein sequence ID" value="VDN08118.1"/>
    <property type="molecule type" value="Genomic_DNA"/>
</dbReference>
<keyword evidence="2" id="KW-0472">Membrane</keyword>
<accession>A0A0N5DB77</accession>
<feature type="compositionally biased region" description="Basic and acidic residues" evidence="1">
    <location>
        <begin position="1"/>
        <end position="13"/>
    </location>
</feature>
<evidence type="ECO:0000256" key="1">
    <source>
        <dbReference type="SAM" id="MobiDB-lite"/>
    </source>
</evidence>
<organism evidence="5">
    <name type="scientific">Thelazia callipaeda</name>
    <name type="common">Oriental eyeworm</name>
    <name type="synonym">Parasitic nematode</name>
    <dbReference type="NCBI Taxonomy" id="103827"/>
    <lineage>
        <taxon>Eukaryota</taxon>
        <taxon>Metazoa</taxon>
        <taxon>Ecdysozoa</taxon>
        <taxon>Nematoda</taxon>
        <taxon>Chromadorea</taxon>
        <taxon>Rhabditida</taxon>
        <taxon>Spirurina</taxon>
        <taxon>Spiruromorpha</taxon>
        <taxon>Thelazioidea</taxon>
        <taxon>Thelaziidae</taxon>
        <taxon>Thelazia</taxon>
    </lineage>
</organism>
<dbReference type="Proteomes" id="UP000276776">
    <property type="component" value="Unassembled WGS sequence"/>
</dbReference>
<reference evidence="5" key="1">
    <citation type="submission" date="2017-02" db="UniProtKB">
        <authorList>
            <consortium name="WormBaseParasite"/>
        </authorList>
    </citation>
    <scope>IDENTIFICATION</scope>
</reference>
<keyword evidence="2" id="KW-0812">Transmembrane</keyword>
<evidence type="ECO:0000256" key="2">
    <source>
        <dbReference type="SAM" id="Phobius"/>
    </source>
</evidence>
<name>A0A0N5DB77_THECL</name>
<sequence>MSSKCDHEYKSDGDDQDDDYYNHDGDGDGDVMVIVMTTMMMITTIIIEEFSQVSIKDINFILVLTTCPSPFTDQQHAQIFTTAMNIIYVMNNINTQTSL</sequence>
<gene>
    <name evidence="3" type="ORF">TCLT_LOCUS10428</name>
</gene>